<evidence type="ECO:0000259" key="1">
    <source>
        <dbReference type="Pfam" id="PF01243"/>
    </source>
</evidence>
<evidence type="ECO:0000313" key="3">
    <source>
        <dbReference type="Proteomes" id="UP000319353"/>
    </source>
</evidence>
<reference evidence="2 3" key="1">
    <citation type="journal article" date="2019" name="Nat. Microbiol.">
        <title>Mediterranean grassland soil C-N compound turnover is dependent on rainfall and depth, and is mediated by genomically divergent microorganisms.</title>
        <authorList>
            <person name="Diamond S."/>
            <person name="Andeer P.F."/>
            <person name="Li Z."/>
            <person name="Crits-Christoph A."/>
            <person name="Burstein D."/>
            <person name="Anantharaman K."/>
            <person name="Lane K.R."/>
            <person name="Thomas B.C."/>
            <person name="Pan C."/>
            <person name="Northen T.R."/>
            <person name="Banfield J.F."/>
        </authorList>
    </citation>
    <scope>NUCLEOTIDE SEQUENCE [LARGE SCALE GENOMIC DNA]</scope>
    <source>
        <strain evidence="2">NP_4</strain>
    </source>
</reference>
<name>A0A537LGP6_9BACT</name>
<gene>
    <name evidence="2" type="ORF">E6H01_00140</name>
</gene>
<dbReference type="Gene3D" id="2.30.110.10">
    <property type="entry name" value="Electron Transport, Fmn-binding Protein, Chain A"/>
    <property type="match status" value="1"/>
</dbReference>
<evidence type="ECO:0000313" key="2">
    <source>
        <dbReference type="EMBL" id="TMJ06877.1"/>
    </source>
</evidence>
<organism evidence="2 3">
    <name type="scientific">Candidatus Segetimicrobium genomatis</name>
    <dbReference type="NCBI Taxonomy" id="2569760"/>
    <lineage>
        <taxon>Bacteria</taxon>
        <taxon>Bacillati</taxon>
        <taxon>Candidatus Sysuimicrobiota</taxon>
        <taxon>Candidatus Sysuimicrobiia</taxon>
        <taxon>Candidatus Sysuimicrobiales</taxon>
        <taxon>Candidatus Segetimicrobiaceae</taxon>
        <taxon>Candidatus Segetimicrobium</taxon>
    </lineage>
</organism>
<dbReference type="SUPFAM" id="SSF50475">
    <property type="entry name" value="FMN-binding split barrel"/>
    <property type="match status" value="1"/>
</dbReference>
<dbReference type="EMBL" id="VBAL01000005">
    <property type="protein sequence ID" value="TMJ06877.1"/>
    <property type="molecule type" value="Genomic_DNA"/>
</dbReference>
<feature type="domain" description="Pyridoxamine 5'-phosphate oxidase N-terminal" evidence="1">
    <location>
        <begin position="16"/>
        <end position="104"/>
    </location>
</feature>
<protein>
    <recommendedName>
        <fullName evidence="1">Pyridoxamine 5'-phosphate oxidase N-terminal domain-containing protein</fullName>
    </recommendedName>
</protein>
<dbReference type="Proteomes" id="UP000319353">
    <property type="component" value="Unassembled WGS sequence"/>
</dbReference>
<accession>A0A537LGP6</accession>
<comment type="caution">
    <text evidence="2">The sequence shown here is derived from an EMBL/GenBank/DDBJ whole genome shotgun (WGS) entry which is preliminary data.</text>
</comment>
<dbReference type="Pfam" id="PF01243">
    <property type="entry name" value="PNPOx_N"/>
    <property type="match status" value="1"/>
</dbReference>
<dbReference type="AlphaFoldDB" id="A0A537LGP6"/>
<dbReference type="InterPro" id="IPR011576">
    <property type="entry name" value="Pyridox_Oxase_N"/>
</dbReference>
<dbReference type="InterPro" id="IPR012349">
    <property type="entry name" value="Split_barrel_FMN-bd"/>
</dbReference>
<proteinExistence type="predicted"/>
<sequence length="158" mass="17698">MTQGIMATFTVDQILQAVRTHLAPRTVVTLATSHRDEPWAATAFYVARGHDLYVCQSKRARTLAHMLANPRTAFAVDDRRADAWLQGMGAASVIRGDEEAWARGALQHAAPEFTHHFTNSEYPVLIIRVDELTFVDRSGGIYPRQHLLLQDGVWRFAG</sequence>